<evidence type="ECO:0000313" key="2">
    <source>
        <dbReference type="Proteomes" id="UP000799770"/>
    </source>
</evidence>
<gene>
    <name evidence="1" type="ORF">BDV96DRAFT_482018</name>
</gene>
<dbReference type="EMBL" id="ML977310">
    <property type="protein sequence ID" value="KAF2122674.1"/>
    <property type="molecule type" value="Genomic_DNA"/>
</dbReference>
<dbReference type="PANTHER" id="PTHR36922">
    <property type="entry name" value="BLL2446 PROTEIN"/>
    <property type="match status" value="1"/>
</dbReference>
<dbReference type="OrthoDB" id="3724345at2759"/>
<organism evidence="1 2">
    <name type="scientific">Lophiotrema nucula</name>
    <dbReference type="NCBI Taxonomy" id="690887"/>
    <lineage>
        <taxon>Eukaryota</taxon>
        <taxon>Fungi</taxon>
        <taxon>Dikarya</taxon>
        <taxon>Ascomycota</taxon>
        <taxon>Pezizomycotina</taxon>
        <taxon>Dothideomycetes</taxon>
        <taxon>Pleosporomycetidae</taxon>
        <taxon>Pleosporales</taxon>
        <taxon>Lophiotremataceae</taxon>
        <taxon>Lophiotrema</taxon>
    </lineage>
</organism>
<protein>
    <recommendedName>
        <fullName evidence="3">DUF1993 domain-containing protein</fullName>
    </recommendedName>
</protein>
<dbReference type="SUPFAM" id="SSF109854">
    <property type="entry name" value="DinB/YfiT-like putative metalloenzymes"/>
    <property type="match status" value="1"/>
</dbReference>
<reference evidence="1" key="1">
    <citation type="journal article" date="2020" name="Stud. Mycol.">
        <title>101 Dothideomycetes genomes: a test case for predicting lifestyles and emergence of pathogens.</title>
        <authorList>
            <person name="Haridas S."/>
            <person name="Albert R."/>
            <person name="Binder M."/>
            <person name="Bloem J."/>
            <person name="Labutti K."/>
            <person name="Salamov A."/>
            <person name="Andreopoulos B."/>
            <person name="Baker S."/>
            <person name="Barry K."/>
            <person name="Bills G."/>
            <person name="Bluhm B."/>
            <person name="Cannon C."/>
            <person name="Castanera R."/>
            <person name="Culley D."/>
            <person name="Daum C."/>
            <person name="Ezra D."/>
            <person name="Gonzalez J."/>
            <person name="Henrissat B."/>
            <person name="Kuo A."/>
            <person name="Liang C."/>
            <person name="Lipzen A."/>
            <person name="Lutzoni F."/>
            <person name="Magnuson J."/>
            <person name="Mondo S."/>
            <person name="Nolan M."/>
            <person name="Ohm R."/>
            <person name="Pangilinan J."/>
            <person name="Park H.-J."/>
            <person name="Ramirez L."/>
            <person name="Alfaro M."/>
            <person name="Sun H."/>
            <person name="Tritt A."/>
            <person name="Yoshinaga Y."/>
            <person name="Zwiers L.-H."/>
            <person name="Turgeon B."/>
            <person name="Goodwin S."/>
            <person name="Spatafora J."/>
            <person name="Crous P."/>
            <person name="Grigoriev I."/>
        </authorList>
    </citation>
    <scope>NUCLEOTIDE SEQUENCE</scope>
    <source>
        <strain evidence="1">CBS 627.86</strain>
    </source>
</reference>
<dbReference type="AlphaFoldDB" id="A0A6A5ZUL7"/>
<dbReference type="InterPro" id="IPR034660">
    <property type="entry name" value="DinB/YfiT-like"/>
</dbReference>
<sequence>MSLTFYNIAIPPLVTGLSNLRAFLKKAEDHAKSNSIDPQEYLDARLYEDMGALTYQIYRLSDTARFIAVRCAGVEPVSMPDDQKTFEELYGRIDATIEYLEKVDAKAFEDQEGREVTLKFGKGLGAKFTAIEYLTKFGIPNFWFHVTTAYDILRSKGVPLGKMVKHDQACPISFR</sequence>
<proteinExistence type="predicted"/>
<evidence type="ECO:0008006" key="3">
    <source>
        <dbReference type="Google" id="ProtNLM"/>
    </source>
</evidence>
<dbReference type="Gene3D" id="1.20.120.450">
    <property type="entry name" value="dinb family like domain"/>
    <property type="match status" value="1"/>
</dbReference>
<dbReference type="PANTHER" id="PTHR36922:SF1">
    <property type="entry name" value="DUF1993 DOMAIN-CONTAINING PROTEIN"/>
    <property type="match status" value="1"/>
</dbReference>
<dbReference type="InterPro" id="IPR018531">
    <property type="entry name" value="DUF1993"/>
</dbReference>
<accession>A0A6A5ZUL7</accession>
<dbReference type="Pfam" id="PF09351">
    <property type="entry name" value="DUF1993"/>
    <property type="match status" value="1"/>
</dbReference>
<name>A0A6A5ZUL7_9PLEO</name>
<evidence type="ECO:0000313" key="1">
    <source>
        <dbReference type="EMBL" id="KAF2122674.1"/>
    </source>
</evidence>
<keyword evidence="2" id="KW-1185">Reference proteome</keyword>
<dbReference type="Proteomes" id="UP000799770">
    <property type="component" value="Unassembled WGS sequence"/>
</dbReference>